<feature type="region of interest" description="Disordered" evidence="5">
    <location>
        <begin position="1"/>
        <end position="20"/>
    </location>
</feature>
<evidence type="ECO:0000313" key="7">
    <source>
        <dbReference type="EMBL" id="KAJ3662374.1"/>
    </source>
</evidence>
<sequence length="132" mass="15242">MATITVTDKSKVKNKEKDLKEATTSKDLDEVLHNVKKIDNTCSFVKCKKRTNDFAIECKYCKGRFCPTHGLPEIHGCGDAVRKDEKQRYLHPNTKLTEEKHSQAQTKLNMKLKQMQQERKSKQGFTNKKGKQ</sequence>
<keyword evidence="8" id="KW-1185">Reference proteome</keyword>
<evidence type="ECO:0000256" key="2">
    <source>
        <dbReference type="ARBA" id="ARBA00022771"/>
    </source>
</evidence>
<dbReference type="SUPFAM" id="SSF118310">
    <property type="entry name" value="AN1-like Zinc finger"/>
    <property type="match status" value="1"/>
</dbReference>
<evidence type="ECO:0000256" key="3">
    <source>
        <dbReference type="ARBA" id="ARBA00022833"/>
    </source>
</evidence>
<dbReference type="Pfam" id="PF01428">
    <property type="entry name" value="zf-AN1"/>
    <property type="match status" value="1"/>
</dbReference>
<proteinExistence type="predicted"/>
<feature type="compositionally biased region" description="Basic and acidic residues" evidence="5">
    <location>
        <begin position="8"/>
        <end position="20"/>
    </location>
</feature>
<dbReference type="EMBL" id="JALNTZ010000002">
    <property type="protein sequence ID" value="KAJ3662374.1"/>
    <property type="molecule type" value="Genomic_DNA"/>
</dbReference>
<dbReference type="Gene3D" id="4.10.1110.10">
    <property type="entry name" value="AN1-like Zinc finger"/>
    <property type="match status" value="1"/>
</dbReference>
<reference evidence="7" key="1">
    <citation type="journal article" date="2023" name="G3 (Bethesda)">
        <title>Whole genome assemblies of Zophobas morio and Tenebrio molitor.</title>
        <authorList>
            <person name="Kaur S."/>
            <person name="Stinson S.A."/>
            <person name="diCenzo G.C."/>
        </authorList>
    </citation>
    <scope>NUCLEOTIDE SEQUENCE</scope>
    <source>
        <strain evidence="7">QUZm001</strain>
    </source>
</reference>
<dbReference type="GO" id="GO:0008270">
    <property type="term" value="F:zinc ion binding"/>
    <property type="evidence" value="ECO:0007669"/>
    <property type="project" value="UniProtKB-KW"/>
</dbReference>
<evidence type="ECO:0000256" key="4">
    <source>
        <dbReference type="PROSITE-ProRule" id="PRU00449"/>
    </source>
</evidence>
<dbReference type="AlphaFoldDB" id="A0AA38IWL3"/>
<comment type="caution">
    <text evidence="7">The sequence shown here is derived from an EMBL/GenBank/DDBJ whole genome shotgun (WGS) entry which is preliminary data.</text>
</comment>
<dbReference type="InterPro" id="IPR000058">
    <property type="entry name" value="Znf_AN1"/>
</dbReference>
<evidence type="ECO:0000313" key="8">
    <source>
        <dbReference type="Proteomes" id="UP001168821"/>
    </source>
</evidence>
<name>A0AA38IWL3_9CUCU</name>
<evidence type="ECO:0000256" key="5">
    <source>
        <dbReference type="SAM" id="MobiDB-lite"/>
    </source>
</evidence>
<protein>
    <recommendedName>
        <fullName evidence="6">AN1-type domain-containing protein</fullName>
    </recommendedName>
</protein>
<keyword evidence="3" id="KW-0862">Zinc</keyword>
<dbReference type="Proteomes" id="UP001168821">
    <property type="component" value="Unassembled WGS sequence"/>
</dbReference>
<keyword evidence="1" id="KW-0479">Metal-binding</keyword>
<feature type="domain" description="AN1-type" evidence="6">
    <location>
        <begin position="36"/>
        <end position="85"/>
    </location>
</feature>
<gene>
    <name evidence="7" type="ORF">Zmor_006728</name>
</gene>
<organism evidence="7 8">
    <name type="scientific">Zophobas morio</name>
    <dbReference type="NCBI Taxonomy" id="2755281"/>
    <lineage>
        <taxon>Eukaryota</taxon>
        <taxon>Metazoa</taxon>
        <taxon>Ecdysozoa</taxon>
        <taxon>Arthropoda</taxon>
        <taxon>Hexapoda</taxon>
        <taxon>Insecta</taxon>
        <taxon>Pterygota</taxon>
        <taxon>Neoptera</taxon>
        <taxon>Endopterygota</taxon>
        <taxon>Coleoptera</taxon>
        <taxon>Polyphaga</taxon>
        <taxon>Cucujiformia</taxon>
        <taxon>Tenebrionidae</taxon>
        <taxon>Zophobas</taxon>
    </lineage>
</organism>
<dbReference type="InterPro" id="IPR035896">
    <property type="entry name" value="AN1-like_Znf"/>
</dbReference>
<evidence type="ECO:0000259" key="6">
    <source>
        <dbReference type="PROSITE" id="PS51039"/>
    </source>
</evidence>
<dbReference type="SMART" id="SM00154">
    <property type="entry name" value="ZnF_AN1"/>
    <property type="match status" value="1"/>
</dbReference>
<evidence type="ECO:0000256" key="1">
    <source>
        <dbReference type="ARBA" id="ARBA00022723"/>
    </source>
</evidence>
<feature type="region of interest" description="Disordered" evidence="5">
    <location>
        <begin position="91"/>
        <end position="132"/>
    </location>
</feature>
<accession>A0AA38IWL3</accession>
<dbReference type="PROSITE" id="PS51039">
    <property type="entry name" value="ZF_AN1"/>
    <property type="match status" value="1"/>
</dbReference>
<keyword evidence="2 4" id="KW-0863">Zinc-finger</keyword>